<evidence type="ECO:0000313" key="3">
    <source>
        <dbReference type="Proteomes" id="UP001497416"/>
    </source>
</evidence>
<reference evidence="2 3" key="1">
    <citation type="submission" date="2024-05" db="EMBL/GenBank/DDBJ databases">
        <authorList>
            <person name="Duchaud E."/>
        </authorList>
    </citation>
    <scope>NUCLEOTIDE SEQUENCE [LARGE SCALE GENOMIC DNA]</scope>
    <source>
        <strain evidence="2">Ena-SAMPLE-TAB-13-05-2024-13:56:06:370-140302</strain>
    </source>
</reference>
<organism evidence="2 3">
    <name type="scientific">Tenacibaculum platacis</name>
    <dbReference type="NCBI Taxonomy" id="3137852"/>
    <lineage>
        <taxon>Bacteria</taxon>
        <taxon>Pseudomonadati</taxon>
        <taxon>Bacteroidota</taxon>
        <taxon>Flavobacteriia</taxon>
        <taxon>Flavobacteriales</taxon>
        <taxon>Flavobacteriaceae</taxon>
        <taxon>Tenacibaculum</taxon>
    </lineage>
</organism>
<gene>
    <name evidence="2" type="ORF">T190607A01A_10461</name>
</gene>
<proteinExistence type="predicted"/>
<dbReference type="RefSeq" id="WP_348710045.1">
    <property type="nucleotide sequence ID" value="NZ_CAXIXY010000003.1"/>
</dbReference>
<evidence type="ECO:0000256" key="1">
    <source>
        <dbReference type="SAM" id="MobiDB-lite"/>
    </source>
</evidence>
<protein>
    <submittedName>
        <fullName evidence="2">Uncharacterized protein</fullName>
    </submittedName>
</protein>
<comment type="caution">
    <text evidence="2">The sequence shown here is derived from an EMBL/GenBank/DDBJ whole genome shotgun (WGS) entry which is preliminary data.</text>
</comment>
<sequence>MITPIPCTTEKSTSTYPSSDFTFGKDSDGNQILVAKPLSAQMDPIGFDPQKMPYDLTIVVGIDSGYTGTPTLSYDDSESAFIVKFDYKHTQIPTSLYKWTIVVTNGDGRIIKGTEHPKAYLNDSANSSAHAMVKGKGTETSKGTEVVFSKPPEEDLKKN</sequence>
<dbReference type="EMBL" id="CAXIXY010000003">
    <property type="protein sequence ID" value="CAL2077029.1"/>
    <property type="molecule type" value="Genomic_DNA"/>
</dbReference>
<evidence type="ECO:0000313" key="2">
    <source>
        <dbReference type="EMBL" id="CAL2077029.1"/>
    </source>
</evidence>
<keyword evidence="3" id="KW-1185">Reference proteome</keyword>
<dbReference type="Proteomes" id="UP001497416">
    <property type="component" value="Unassembled WGS sequence"/>
</dbReference>
<accession>A0ABM9NSC0</accession>
<name>A0ABM9NSC0_9FLAO</name>
<feature type="region of interest" description="Disordered" evidence="1">
    <location>
        <begin position="131"/>
        <end position="159"/>
    </location>
</feature>